<feature type="binding site" evidence="4">
    <location>
        <position position="264"/>
    </location>
    <ligand>
        <name>FAD</name>
        <dbReference type="ChEBI" id="CHEBI:57692"/>
    </ligand>
</feature>
<dbReference type="PATRIC" id="fig|1114960.4.peg.3475"/>
<dbReference type="AlphaFoldDB" id="H0JUN7"/>
<evidence type="ECO:0000313" key="8">
    <source>
        <dbReference type="Proteomes" id="UP000005064"/>
    </source>
</evidence>
<dbReference type="GO" id="GO:0009416">
    <property type="term" value="P:response to light stimulus"/>
    <property type="evidence" value="ECO:0007669"/>
    <property type="project" value="TreeGrafter"/>
</dbReference>
<gene>
    <name evidence="7" type="ORF">AK37_17055</name>
</gene>
<name>H0JUN7_9NOCA</name>
<sequence length="461" mass="51481">MAHIVPDTGSMARPSIIWFRRDLRLNDLPTLLSATEAADDVLALFVLDDALLRPSGARRRDFLMGCLQALDRDLGGRLLVVQGDPMMLVPQVAAEFDAAAVHISSDHGPYGTRRDRAVAEALGDVPLVATGSPYAVTPGRITKPDGTAYKVFSAFRRAWNDHGWHTPAATGPDTADWVDPSGCSTRVPIPEAGDEPTPPPGEAAALERWREFLDDGLERYATDRDRPAYDGTSGLSPYLKFGCIHPRTLLHDMRNRSDEGAVTFRSELAWRDFYADVLFQRPETARTNYNSDFDAITYDSGPDADALFAAWCEGRTGFPIVDAGMRQLLAEGVMHNRVRMIVASFLTKDLHLPWWRGARHFMKHLVDGDLVSNQHNWQWTAGSGTDAAPYFRVFNPTRQGEKFDPTGEYVRRWVPELRSIDGARVHSLPDGPPDGYPEPVVDHAHERRVALDRYERIRSPR</sequence>
<evidence type="ECO:0000313" key="7">
    <source>
        <dbReference type="EMBL" id="EHK81983.1"/>
    </source>
</evidence>
<evidence type="ECO:0000256" key="3">
    <source>
        <dbReference type="ARBA" id="ARBA00022991"/>
    </source>
</evidence>
<keyword evidence="3 5" id="KW-0157">Chromophore</keyword>
<dbReference type="InterPro" id="IPR005101">
    <property type="entry name" value="Cryptochr/Photolyase_FAD-bd"/>
</dbReference>
<dbReference type="Gene3D" id="1.25.40.80">
    <property type="match status" value="1"/>
</dbReference>
<dbReference type="PROSITE" id="PS00394">
    <property type="entry name" value="DNA_PHOTOLYASES_1_1"/>
    <property type="match status" value="1"/>
</dbReference>
<dbReference type="EMBL" id="AHBW01000051">
    <property type="protein sequence ID" value="EHK81983.1"/>
    <property type="molecule type" value="Genomic_DNA"/>
</dbReference>
<comment type="similarity">
    <text evidence="5">Belongs to the DNA photolyase family.</text>
</comment>
<dbReference type="GO" id="GO:0003904">
    <property type="term" value="F:deoxyribodipyrimidine photo-lyase activity"/>
    <property type="evidence" value="ECO:0007669"/>
    <property type="project" value="TreeGrafter"/>
</dbReference>
<protein>
    <submittedName>
        <fullName evidence="7">Deoxyribodipyrimidine photo-lyase</fullName>
    </submittedName>
</protein>
<comment type="caution">
    <text evidence="7">The sequence shown here is derived from an EMBL/GenBank/DDBJ whole genome shotgun (WGS) entry which is preliminary data.</text>
</comment>
<keyword evidence="7" id="KW-0456">Lyase</keyword>
<dbReference type="Gene3D" id="3.40.50.620">
    <property type="entry name" value="HUPs"/>
    <property type="match status" value="1"/>
</dbReference>
<keyword evidence="2 4" id="KW-0274">FAD</keyword>
<dbReference type="PANTHER" id="PTHR11455">
    <property type="entry name" value="CRYPTOCHROME"/>
    <property type="match status" value="1"/>
</dbReference>
<dbReference type="InterPro" id="IPR014729">
    <property type="entry name" value="Rossmann-like_a/b/a_fold"/>
</dbReference>
<evidence type="ECO:0000256" key="4">
    <source>
        <dbReference type="PIRSR" id="PIRSR602081-1"/>
    </source>
</evidence>
<dbReference type="SUPFAM" id="SSF48173">
    <property type="entry name" value="Cryptochrome/photolyase FAD-binding domain"/>
    <property type="match status" value="1"/>
</dbReference>
<feature type="domain" description="Photolyase/cryptochrome alpha/beta" evidence="6">
    <location>
        <begin position="13"/>
        <end position="138"/>
    </location>
</feature>
<dbReference type="Proteomes" id="UP000005064">
    <property type="component" value="Unassembled WGS sequence"/>
</dbReference>
<dbReference type="InterPro" id="IPR018394">
    <property type="entry name" value="DNA_photolyase_1_CS_C"/>
</dbReference>
<dbReference type="PRINTS" id="PR00147">
    <property type="entry name" value="DNAPHOTLYASE"/>
</dbReference>
<feature type="binding site" evidence="4">
    <location>
        <begin position="267"/>
        <end position="274"/>
    </location>
    <ligand>
        <name>FAD</name>
        <dbReference type="ChEBI" id="CHEBI:57692"/>
    </ligand>
</feature>
<organism evidence="7 8">
    <name type="scientific">Rhodococcus pyridinivorans AK37</name>
    <dbReference type="NCBI Taxonomy" id="1114960"/>
    <lineage>
        <taxon>Bacteria</taxon>
        <taxon>Bacillati</taxon>
        <taxon>Actinomycetota</taxon>
        <taxon>Actinomycetes</taxon>
        <taxon>Mycobacteriales</taxon>
        <taxon>Nocardiaceae</taxon>
        <taxon>Rhodococcus</taxon>
    </lineage>
</organism>
<keyword evidence="1 4" id="KW-0285">Flavoprotein</keyword>
<dbReference type="InterPro" id="IPR036155">
    <property type="entry name" value="Crypto/Photolyase_N_sf"/>
</dbReference>
<dbReference type="PANTHER" id="PTHR11455:SF9">
    <property type="entry name" value="CRYPTOCHROME CIRCADIAN CLOCK 5 ISOFORM X1"/>
    <property type="match status" value="1"/>
</dbReference>
<feature type="binding site" evidence="4">
    <location>
        <position position="220"/>
    </location>
    <ligand>
        <name>FAD</name>
        <dbReference type="ChEBI" id="CHEBI:57692"/>
    </ligand>
</feature>
<dbReference type="InterPro" id="IPR006050">
    <property type="entry name" value="DNA_photolyase_N"/>
</dbReference>
<dbReference type="GO" id="GO:0006950">
    <property type="term" value="P:response to stress"/>
    <property type="evidence" value="ECO:0007669"/>
    <property type="project" value="UniProtKB-ARBA"/>
</dbReference>
<dbReference type="Pfam" id="PF00875">
    <property type="entry name" value="DNA_photolyase"/>
    <property type="match status" value="1"/>
</dbReference>
<evidence type="ECO:0000256" key="1">
    <source>
        <dbReference type="ARBA" id="ARBA00022630"/>
    </source>
</evidence>
<feature type="binding site" evidence="4">
    <location>
        <begin position="367"/>
        <end position="369"/>
    </location>
    <ligand>
        <name>FAD</name>
        <dbReference type="ChEBI" id="CHEBI:57692"/>
    </ligand>
</feature>
<accession>H0JUN7</accession>
<dbReference type="Pfam" id="PF03441">
    <property type="entry name" value="FAD_binding_7"/>
    <property type="match status" value="1"/>
</dbReference>
<dbReference type="SUPFAM" id="SSF52425">
    <property type="entry name" value="Cryptochrome/photolyase, N-terminal domain"/>
    <property type="match status" value="1"/>
</dbReference>
<evidence type="ECO:0000256" key="5">
    <source>
        <dbReference type="RuleBase" id="RU004182"/>
    </source>
</evidence>
<evidence type="ECO:0000256" key="2">
    <source>
        <dbReference type="ARBA" id="ARBA00022827"/>
    </source>
</evidence>
<dbReference type="GO" id="GO:0006139">
    <property type="term" value="P:nucleobase-containing compound metabolic process"/>
    <property type="evidence" value="ECO:0007669"/>
    <property type="project" value="UniProtKB-ARBA"/>
</dbReference>
<reference evidence="7 8" key="1">
    <citation type="submission" date="2011-12" db="EMBL/GenBank/DDBJ databases">
        <authorList>
            <person name="Kriszt B."/>
            <person name="Tancsics A."/>
            <person name="Cserhati M."/>
            <person name="Toth A."/>
            <person name="Nagy I."/>
            <person name="Horvath B."/>
            <person name="Tamura T."/>
            <person name="Kukolya J."/>
            <person name="Szoboszlay S."/>
        </authorList>
    </citation>
    <scope>NUCLEOTIDE SEQUENCE [LARGE SCALE GENOMIC DNA]</scope>
    <source>
        <strain evidence="7 8">AK37</strain>
    </source>
</reference>
<proteinExistence type="inferred from homology"/>
<feature type="binding site" evidence="4">
    <location>
        <begin position="232"/>
        <end position="236"/>
    </location>
    <ligand>
        <name>FAD</name>
        <dbReference type="ChEBI" id="CHEBI:57692"/>
    </ligand>
</feature>
<dbReference type="Gene3D" id="1.10.579.10">
    <property type="entry name" value="DNA Cyclobutane Dipyrimidine Photolyase, subunit A, domain 3"/>
    <property type="match status" value="1"/>
</dbReference>
<dbReference type="GO" id="GO:0003677">
    <property type="term" value="F:DNA binding"/>
    <property type="evidence" value="ECO:0007669"/>
    <property type="project" value="TreeGrafter"/>
</dbReference>
<comment type="cofactor">
    <cofactor evidence="4">
        <name>FAD</name>
        <dbReference type="ChEBI" id="CHEBI:57692"/>
    </cofactor>
    <text evidence="4">Binds 1 FAD per subunit.</text>
</comment>
<evidence type="ECO:0000259" key="6">
    <source>
        <dbReference type="PROSITE" id="PS51645"/>
    </source>
</evidence>
<dbReference type="GO" id="GO:0071949">
    <property type="term" value="F:FAD binding"/>
    <property type="evidence" value="ECO:0007669"/>
    <property type="project" value="TreeGrafter"/>
</dbReference>
<dbReference type="InterPro" id="IPR036134">
    <property type="entry name" value="Crypto/Photolyase_FAD-like_sf"/>
</dbReference>
<dbReference type="InterPro" id="IPR002081">
    <property type="entry name" value="Cryptochrome/DNA_photolyase_1"/>
</dbReference>
<dbReference type="PROSITE" id="PS51645">
    <property type="entry name" value="PHR_CRY_ALPHA_BETA"/>
    <property type="match status" value="1"/>
</dbReference>